<keyword evidence="1" id="KW-0732">Signal</keyword>
<name>A0ABU7P4T5_9ACTN</name>
<feature type="signal peptide" evidence="1">
    <location>
        <begin position="1"/>
        <end position="34"/>
    </location>
</feature>
<dbReference type="InterPro" id="IPR014262">
    <property type="entry name" value="HAF_rpt"/>
</dbReference>
<dbReference type="EMBL" id="JAZEWV010000001">
    <property type="protein sequence ID" value="MEE4540364.1"/>
    <property type="molecule type" value="Genomic_DNA"/>
</dbReference>
<dbReference type="Gene3D" id="2.60.120.430">
    <property type="entry name" value="Galactose-binding lectin"/>
    <property type="match status" value="1"/>
</dbReference>
<dbReference type="SUPFAM" id="SSF49785">
    <property type="entry name" value="Galactose-binding domain-like"/>
    <property type="match status" value="1"/>
</dbReference>
<dbReference type="Proteomes" id="UP001344658">
    <property type="component" value="Unassembled WGS sequence"/>
</dbReference>
<feature type="chain" id="PRO_5046237489" evidence="1">
    <location>
        <begin position="35"/>
        <end position="508"/>
    </location>
</feature>
<comment type="caution">
    <text evidence="2">The sequence shown here is derived from an EMBL/GenBank/DDBJ whole genome shotgun (WGS) entry which is preliminary data.</text>
</comment>
<dbReference type="RefSeq" id="WP_330792015.1">
    <property type="nucleotide sequence ID" value="NZ_JAZEWV010000001.1"/>
</dbReference>
<dbReference type="NCBIfam" id="TIGR02913">
    <property type="entry name" value="HAF_rpt"/>
    <property type="match status" value="1"/>
</dbReference>
<gene>
    <name evidence="2" type="ORF">V2S66_00085</name>
</gene>
<keyword evidence="3" id="KW-1185">Reference proteome</keyword>
<organism evidence="2 3">
    <name type="scientific">Actinacidiphila polyblastidii</name>
    <dbReference type="NCBI Taxonomy" id="3110430"/>
    <lineage>
        <taxon>Bacteria</taxon>
        <taxon>Bacillati</taxon>
        <taxon>Actinomycetota</taxon>
        <taxon>Actinomycetes</taxon>
        <taxon>Kitasatosporales</taxon>
        <taxon>Streptomycetaceae</taxon>
        <taxon>Actinacidiphila</taxon>
    </lineage>
</organism>
<protein>
    <submittedName>
        <fullName evidence="2">Uncharacterized protein</fullName>
    </submittedName>
</protein>
<accession>A0ABU7P4T5</accession>
<evidence type="ECO:0000313" key="2">
    <source>
        <dbReference type="EMBL" id="MEE4540364.1"/>
    </source>
</evidence>
<evidence type="ECO:0000256" key="1">
    <source>
        <dbReference type="SAM" id="SignalP"/>
    </source>
</evidence>
<sequence length="508" mass="50951">MHPSGRRTTAFAPRIAAVCIVLLAPLPLALPASAAAPAARYAVTDLGTLGTGSTSVADAVNNAGVVVGYSDVTPNGTQHAFKWSGGAMVDLGTEAGGGNSRANAVNDAGQVAGTADRQPGGYGYPVRWSAAGVIQDLGGPITNRLGVGNAIDPAGRVAGGQRPADSEGGPLAIFYDQAGNPTELGSPPDSLNAATGVNAQDEVVGSPAFTWHAGTLTMLPYLPGGGGAGANAVNVSGTVVGTVALPGPAGGQDAALWQNGVLTDLGTVDAIPYNQATAINAAGQIVGTADPLCQPCVAPLAWLRQPGGALTTLNSLLPAGSGWNLQRANGINDRGQIVGAGLHNGSLHAFLLSPVFSATVNFEPAGAPVPTGYTADTGAVYGPRSGGLSYGWNLANSANTRTRTSASAPDPRYNTLIHLQRPGSATVWELAVPNGRYTVHVVSGDPDFTDSTYRLTAEGAVVLSGTPTAAAHWVEGTAQVTVSDGRLTLANASGSSNDKIDYIDVIAS</sequence>
<evidence type="ECO:0000313" key="3">
    <source>
        <dbReference type="Proteomes" id="UP001344658"/>
    </source>
</evidence>
<proteinExistence type="predicted"/>
<dbReference type="InterPro" id="IPR008979">
    <property type="entry name" value="Galactose-bd-like_sf"/>
</dbReference>
<reference evidence="2 3" key="1">
    <citation type="submission" date="2023-12" db="EMBL/GenBank/DDBJ databases">
        <title>Streptomyces sp. V4-01.</title>
        <authorList>
            <person name="Somphong A."/>
            <person name="Phongsopitanun W."/>
        </authorList>
    </citation>
    <scope>NUCLEOTIDE SEQUENCE [LARGE SCALE GENOMIC DNA]</scope>
    <source>
        <strain evidence="2 3">V4-01</strain>
    </source>
</reference>